<feature type="region of interest" description="Disordered" evidence="1">
    <location>
        <begin position="1"/>
        <end position="29"/>
    </location>
</feature>
<comment type="caution">
    <text evidence="3">The sequence shown here is derived from an EMBL/GenBank/DDBJ whole genome shotgun (WGS) entry which is preliminary data.</text>
</comment>
<dbReference type="SUPFAM" id="SSF54909">
    <property type="entry name" value="Dimeric alpha+beta barrel"/>
    <property type="match status" value="1"/>
</dbReference>
<reference evidence="4" key="1">
    <citation type="submission" date="2017-07" db="EMBL/GenBank/DDBJ databases">
        <title>Comparative genome mining reveals phylogenetic distribution patterns of secondary metabolites in Amycolatopsis.</title>
        <authorList>
            <person name="Adamek M."/>
            <person name="Alanjary M."/>
            <person name="Sales-Ortells H."/>
            <person name="Goodfellow M."/>
            <person name="Bull A.T."/>
            <person name="Kalinowski J."/>
            <person name="Ziemert N."/>
        </authorList>
    </citation>
    <scope>NUCLEOTIDE SEQUENCE [LARGE SCALE GENOMIC DNA]</scope>
    <source>
        <strain evidence="4">H5</strain>
    </source>
</reference>
<feature type="domain" description="DUF3291" evidence="2">
    <location>
        <begin position="41"/>
        <end position="175"/>
    </location>
</feature>
<dbReference type="InterPro" id="IPR011008">
    <property type="entry name" value="Dimeric_a/b-barrel"/>
</dbReference>
<protein>
    <recommendedName>
        <fullName evidence="2">DUF3291 domain-containing protein</fullName>
    </recommendedName>
</protein>
<sequence>MSRSSAEFTVCRSSRPASSPSQGSIRPVNHGPAYAGGVAELAQVNVAVPRAPLDDPVMSGFANAFDAVARLAEAAPGFVWRLDAGSGHAIVASDGGAGLVVNVSVWRDYRSLHEFVYRSAHGRALLRRREWFARTPQPSTALWWVPDGGRPGVEQALARLRYLRDHGPSPQAFSLLCRFTADGRPLGRRR</sequence>
<dbReference type="AlphaFoldDB" id="A0A229T4V3"/>
<evidence type="ECO:0000313" key="4">
    <source>
        <dbReference type="Proteomes" id="UP000215199"/>
    </source>
</evidence>
<proteinExistence type="predicted"/>
<evidence type="ECO:0000256" key="1">
    <source>
        <dbReference type="SAM" id="MobiDB-lite"/>
    </source>
</evidence>
<name>A0A229T4V3_9PSEU</name>
<evidence type="ECO:0000313" key="3">
    <source>
        <dbReference type="EMBL" id="OXM66103.1"/>
    </source>
</evidence>
<feature type="compositionally biased region" description="Low complexity" evidence="1">
    <location>
        <begin position="12"/>
        <end position="21"/>
    </location>
</feature>
<gene>
    <name evidence="3" type="ORF">CF165_22065</name>
</gene>
<dbReference type="EMBL" id="NMUL01000021">
    <property type="protein sequence ID" value="OXM66103.1"/>
    <property type="molecule type" value="Genomic_DNA"/>
</dbReference>
<evidence type="ECO:0000259" key="2">
    <source>
        <dbReference type="Pfam" id="PF11695"/>
    </source>
</evidence>
<accession>A0A229T4V3</accession>
<organism evidence="3 4">
    <name type="scientific">Amycolatopsis vastitatis</name>
    <dbReference type="NCBI Taxonomy" id="1905142"/>
    <lineage>
        <taxon>Bacteria</taxon>
        <taxon>Bacillati</taxon>
        <taxon>Actinomycetota</taxon>
        <taxon>Actinomycetes</taxon>
        <taxon>Pseudonocardiales</taxon>
        <taxon>Pseudonocardiaceae</taxon>
        <taxon>Amycolatopsis</taxon>
    </lineage>
</organism>
<dbReference type="Proteomes" id="UP000215199">
    <property type="component" value="Unassembled WGS sequence"/>
</dbReference>
<dbReference type="InterPro" id="IPR021708">
    <property type="entry name" value="DUF3291"/>
</dbReference>
<dbReference type="Pfam" id="PF11695">
    <property type="entry name" value="DUF3291"/>
    <property type="match status" value="1"/>
</dbReference>
<keyword evidence="4" id="KW-1185">Reference proteome</keyword>